<protein>
    <submittedName>
        <fullName evidence="5">S-adenosyl-L-methionine-dependent methyltransferase</fullName>
    </submittedName>
</protein>
<dbReference type="Proteomes" id="UP000244855">
    <property type="component" value="Unassembled WGS sequence"/>
</dbReference>
<dbReference type="AlphaFoldDB" id="A0A2V1EC56"/>
<name>A0A2V1EC56_9PLEO</name>
<accession>A0A2V1EC56</accession>
<dbReference type="InterPro" id="IPR001077">
    <property type="entry name" value="COMT_C"/>
</dbReference>
<dbReference type="SUPFAM" id="SSF46785">
    <property type="entry name" value="Winged helix' DNA-binding domain"/>
    <property type="match status" value="1"/>
</dbReference>
<dbReference type="OrthoDB" id="1606438at2759"/>
<gene>
    <name evidence="5" type="ORF">DM02DRAFT_549487</name>
</gene>
<dbReference type="PANTHER" id="PTHR43712">
    <property type="entry name" value="PUTATIVE (AFU_ORTHOLOGUE AFUA_4G14580)-RELATED"/>
    <property type="match status" value="1"/>
</dbReference>
<dbReference type="InterPro" id="IPR029063">
    <property type="entry name" value="SAM-dependent_MTases_sf"/>
</dbReference>
<dbReference type="PANTHER" id="PTHR43712:SF16">
    <property type="entry name" value="O-METHYLTRANSFERASE ELCB"/>
    <property type="match status" value="1"/>
</dbReference>
<dbReference type="EMBL" id="KZ805301">
    <property type="protein sequence ID" value="PVI08127.1"/>
    <property type="molecule type" value="Genomic_DNA"/>
</dbReference>
<evidence type="ECO:0000256" key="2">
    <source>
        <dbReference type="ARBA" id="ARBA00022679"/>
    </source>
</evidence>
<evidence type="ECO:0000256" key="3">
    <source>
        <dbReference type="ARBA" id="ARBA00022691"/>
    </source>
</evidence>
<sequence length="432" mass="48947">MVFPSTTELLGIIKQQTKYYESYYSNEGSPPPDHYSSPQANERKLPADIELARQAAREACIQLYELLSTPTDILMDVAPASTRVMAVDFIYTHRIGYDLGWGDKITYRELAEARGLDEDDVRRMLRLSMAWLLFDETDDGMVVHTAPSFALATNTGLSAWIGIMTKENWPSMLKMSEAVVKYPGSQEQMESAYAMAHHLVEPLFQTWEKDPKRIKRFTKGMEFIHATFGAQPLDVLQGYESPDNAIPTLVDIGGSKGHVSIGLAHAHPKWKFIVQDLAQTIAVGEKELPEQLKDRVHFMVHDFWMEQPVKAADVYFFRLIFHDWSDKYSIRILRNLIPALKKGAKVIICDTCLPDKNAVSPYQQRQHRGKDIIMKSFSNGKERDATDWAALFKGADSRFEFLGVRLPPGSELIWGGEEAIIEAVWSPSSEDV</sequence>
<dbReference type="GO" id="GO:0008171">
    <property type="term" value="F:O-methyltransferase activity"/>
    <property type="evidence" value="ECO:0007669"/>
    <property type="project" value="InterPro"/>
</dbReference>
<dbReference type="GO" id="GO:0032259">
    <property type="term" value="P:methylation"/>
    <property type="evidence" value="ECO:0007669"/>
    <property type="project" value="UniProtKB-KW"/>
</dbReference>
<dbReference type="InterPro" id="IPR016461">
    <property type="entry name" value="COMT-like"/>
</dbReference>
<evidence type="ECO:0000313" key="6">
    <source>
        <dbReference type="Proteomes" id="UP000244855"/>
    </source>
</evidence>
<evidence type="ECO:0000256" key="1">
    <source>
        <dbReference type="ARBA" id="ARBA00022603"/>
    </source>
</evidence>
<dbReference type="InterPro" id="IPR036388">
    <property type="entry name" value="WH-like_DNA-bd_sf"/>
</dbReference>
<keyword evidence="3" id="KW-0949">S-adenosyl-L-methionine</keyword>
<dbReference type="CDD" id="cd02440">
    <property type="entry name" value="AdoMet_MTases"/>
    <property type="match status" value="1"/>
</dbReference>
<feature type="domain" description="O-methyltransferase C-terminal" evidence="4">
    <location>
        <begin position="191"/>
        <end position="395"/>
    </location>
</feature>
<dbReference type="InterPro" id="IPR036390">
    <property type="entry name" value="WH_DNA-bd_sf"/>
</dbReference>
<reference evidence="5 6" key="1">
    <citation type="journal article" date="2018" name="Sci. Rep.">
        <title>Comparative genomics provides insights into the lifestyle and reveals functional heterogeneity of dark septate endophytic fungi.</title>
        <authorList>
            <person name="Knapp D.G."/>
            <person name="Nemeth J.B."/>
            <person name="Barry K."/>
            <person name="Hainaut M."/>
            <person name="Henrissat B."/>
            <person name="Johnson J."/>
            <person name="Kuo A."/>
            <person name="Lim J.H.P."/>
            <person name="Lipzen A."/>
            <person name="Nolan M."/>
            <person name="Ohm R.A."/>
            <person name="Tamas L."/>
            <person name="Grigoriev I.V."/>
            <person name="Spatafora J.W."/>
            <person name="Nagy L.G."/>
            <person name="Kovacs G.M."/>
        </authorList>
    </citation>
    <scope>NUCLEOTIDE SEQUENCE [LARGE SCALE GENOMIC DNA]</scope>
    <source>
        <strain evidence="5 6">DSE2036</strain>
    </source>
</reference>
<dbReference type="Gene3D" id="1.10.10.10">
    <property type="entry name" value="Winged helix-like DNA-binding domain superfamily/Winged helix DNA-binding domain"/>
    <property type="match status" value="1"/>
</dbReference>
<keyword evidence="1 5" id="KW-0489">Methyltransferase</keyword>
<proteinExistence type="predicted"/>
<evidence type="ECO:0000313" key="5">
    <source>
        <dbReference type="EMBL" id="PVI08127.1"/>
    </source>
</evidence>
<evidence type="ECO:0000259" key="4">
    <source>
        <dbReference type="Pfam" id="PF00891"/>
    </source>
</evidence>
<keyword evidence="6" id="KW-1185">Reference proteome</keyword>
<keyword evidence="2 5" id="KW-0808">Transferase</keyword>
<organism evidence="5 6">
    <name type="scientific">Periconia macrospinosa</name>
    <dbReference type="NCBI Taxonomy" id="97972"/>
    <lineage>
        <taxon>Eukaryota</taxon>
        <taxon>Fungi</taxon>
        <taxon>Dikarya</taxon>
        <taxon>Ascomycota</taxon>
        <taxon>Pezizomycotina</taxon>
        <taxon>Dothideomycetes</taxon>
        <taxon>Pleosporomycetidae</taxon>
        <taxon>Pleosporales</taxon>
        <taxon>Massarineae</taxon>
        <taxon>Periconiaceae</taxon>
        <taxon>Periconia</taxon>
    </lineage>
</organism>
<dbReference type="Pfam" id="PF00891">
    <property type="entry name" value="Methyltransf_2"/>
    <property type="match status" value="1"/>
</dbReference>
<dbReference type="SUPFAM" id="SSF53335">
    <property type="entry name" value="S-adenosyl-L-methionine-dependent methyltransferases"/>
    <property type="match status" value="1"/>
</dbReference>
<dbReference type="PROSITE" id="PS51683">
    <property type="entry name" value="SAM_OMT_II"/>
    <property type="match status" value="1"/>
</dbReference>
<dbReference type="Gene3D" id="3.40.50.150">
    <property type="entry name" value="Vaccinia Virus protein VP39"/>
    <property type="match status" value="1"/>
</dbReference>